<comment type="caution">
    <text evidence="6">The sequence shown here is derived from an EMBL/GenBank/DDBJ whole genome shotgun (WGS) entry which is preliminary data.</text>
</comment>
<accession>A0A4R5MGY1</accession>
<keyword evidence="4" id="KW-1133">Transmembrane helix</keyword>
<dbReference type="GO" id="GO:0016020">
    <property type="term" value="C:membrane"/>
    <property type="evidence" value="ECO:0007669"/>
    <property type="project" value="UniProtKB-SubCell"/>
</dbReference>
<evidence type="ECO:0008006" key="8">
    <source>
        <dbReference type="Google" id="ProtNLM"/>
    </source>
</evidence>
<dbReference type="Proteomes" id="UP000295668">
    <property type="component" value="Unassembled WGS sequence"/>
</dbReference>
<dbReference type="RefSeq" id="WP_133263910.1">
    <property type="nucleotide sequence ID" value="NZ_SJCY01000035.1"/>
</dbReference>
<evidence type="ECO:0000256" key="2">
    <source>
        <dbReference type="ARBA" id="ARBA00008854"/>
    </source>
</evidence>
<proteinExistence type="inferred from homology"/>
<keyword evidence="7" id="KW-1185">Reference proteome</keyword>
<dbReference type="Gene3D" id="1.20.1440.20">
    <property type="entry name" value="LemA-like domain"/>
    <property type="match status" value="1"/>
</dbReference>
<comment type="subcellular location">
    <subcellularLocation>
        <location evidence="1">Membrane</location>
        <topology evidence="1">Single-pass membrane protein</topology>
    </subcellularLocation>
</comment>
<dbReference type="EMBL" id="SJCY01000035">
    <property type="protein sequence ID" value="TDG34764.1"/>
    <property type="molecule type" value="Genomic_DNA"/>
</dbReference>
<organism evidence="6 7">
    <name type="scientific">Pedobacter changchengzhani</name>
    <dbReference type="NCBI Taxonomy" id="2529274"/>
    <lineage>
        <taxon>Bacteria</taxon>
        <taxon>Pseudomonadati</taxon>
        <taxon>Bacteroidota</taxon>
        <taxon>Sphingobacteriia</taxon>
        <taxon>Sphingobacteriales</taxon>
        <taxon>Sphingobacteriaceae</taxon>
        <taxon>Pedobacter</taxon>
    </lineage>
</organism>
<comment type="similarity">
    <text evidence="2">Belongs to the LemA family.</text>
</comment>
<evidence type="ECO:0000313" key="7">
    <source>
        <dbReference type="Proteomes" id="UP000295668"/>
    </source>
</evidence>
<evidence type="ECO:0000256" key="3">
    <source>
        <dbReference type="ARBA" id="ARBA00022692"/>
    </source>
</evidence>
<keyword evidence="3" id="KW-0812">Transmembrane</keyword>
<dbReference type="InterPro" id="IPR007156">
    <property type="entry name" value="MamQ_LemA"/>
</dbReference>
<sequence length="168" mass="19352">MRTILIIIIFSVITQYSKAQDTSQLVAPWKEVKIWLLKRAQLTKKLVTALNKKIDFAKGLPTRPENIADTLVFQINSFSIPDSVSIRKIDLINNRLTSALEPYINFLNINPKLKYKINFLELQVQLEASENRLEAMASEFNKKAIDLRRKDMCFILLGTSEPPIVKFE</sequence>
<name>A0A4R5MGY1_9SPHI</name>
<evidence type="ECO:0000256" key="1">
    <source>
        <dbReference type="ARBA" id="ARBA00004167"/>
    </source>
</evidence>
<reference evidence="6 7" key="1">
    <citation type="submission" date="2019-02" db="EMBL/GenBank/DDBJ databases">
        <title>Pedobacter sp. nov., a novel speices isolated from soil of pinguins habitat in Antarcitica.</title>
        <authorList>
            <person name="He R.-H."/>
        </authorList>
    </citation>
    <scope>NUCLEOTIDE SEQUENCE [LARGE SCALE GENOMIC DNA]</scope>
    <source>
        <strain evidence="6 7">E01020</strain>
    </source>
</reference>
<evidence type="ECO:0000313" key="6">
    <source>
        <dbReference type="EMBL" id="TDG34764.1"/>
    </source>
</evidence>
<dbReference type="InterPro" id="IPR023353">
    <property type="entry name" value="LemA-like_dom_sf"/>
</dbReference>
<protein>
    <recommendedName>
        <fullName evidence="8">LemA family protein</fullName>
    </recommendedName>
</protein>
<gene>
    <name evidence="6" type="ORF">EZJ43_16975</name>
</gene>
<dbReference type="SUPFAM" id="SSF140478">
    <property type="entry name" value="LemA-like"/>
    <property type="match status" value="1"/>
</dbReference>
<dbReference type="AlphaFoldDB" id="A0A4R5MGY1"/>
<dbReference type="Pfam" id="PF04011">
    <property type="entry name" value="LemA"/>
    <property type="match status" value="1"/>
</dbReference>
<evidence type="ECO:0000256" key="4">
    <source>
        <dbReference type="ARBA" id="ARBA00022989"/>
    </source>
</evidence>
<keyword evidence="5" id="KW-0472">Membrane</keyword>
<evidence type="ECO:0000256" key="5">
    <source>
        <dbReference type="ARBA" id="ARBA00023136"/>
    </source>
</evidence>